<feature type="chain" id="PRO_5017605838" description="PA14 domain-containing protein" evidence="1">
    <location>
        <begin position="24"/>
        <end position="1661"/>
    </location>
</feature>
<dbReference type="InterPro" id="IPR037524">
    <property type="entry name" value="PA14/GLEYA"/>
</dbReference>
<dbReference type="Gene3D" id="2.130.10.10">
    <property type="entry name" value="YVTN repeat-like/Quinoprotein amine dehydrogenase"/>
    <property type="match status" value="1"/>
</dbReference>
<evidence type="ECO:0000259" key="2">
    <source>
        <dbReference type="PROSITE" id="PS51820"/>
    </source>
</evidence>
<reference evidence="3 4" key="1">
    <citation type="journal article" date="2018" name="Nat. Biotechnol.">
        <title>A standardized bacterial taxonomy based on genome phylogeny substantially revises the tree of life.</title>
        <authorList>
            <person name="Parks D.H."/>
            <person name="Chuvochina M."/>
            <person name="Waite D.W."/>
            <person name="Rinke C."/>
            <person name="Skarshewski A."/>
            <person name="Chaumeil P.A."/>
            <person name="Hugenholtz P."/>
        </authorList>
    </citation>
    <scope>NUCLEOTIDE SEQUENCE [LARGE SCALE GENOMIC DNA]</scope>
    <source>
        <strain evidence="3">UBA8672</strain>
    </source>
</reference>
<feature type="domain" description="PA14" evidence="2">
    <location>
        <begin position="214"/>
        <end position="353"/>
    </location>
</feature>
<comment type="caution">
    <text evidence="3">The sequence shown here is derived from an EMBL/GenBank/DDBJ whole genome shotgun (WGS) entry which is preliminary data.</text>
</comment>
<dbReference type="SUPFAM" id="SSF50998">
    <property type="entry name" value="Quinoprotein alcohol dehydrogenase-like"/>
    <property type="match status" value="1"/>
</dbReference>
<keyword evidence="1" id="KW-0732">Signal</keyword>
<evidence type="ECO:0000256" key="1">
    <source>
        <dbReference type="SAM" id="SignalP"/>
    </source>
</evidence>
<evidence type="ECO:0000313" key="3">
    <source>
        <dbReference type="EMBL" id="HCW93505.1"/>
    </source>
</evidence>
<dbReference type="PROSITE" id="PS51820">
    <property type="entry name" value="PA14"/>
    <property type="match status" value="1"/>
</dbReference>
<gene>
    <name evidence="3" type="ORF">DHM44_07465</name>
</gene>
<dbReference type="InterPro" id="IPR011047">
    <property type="entry name" value="Quinoprotein_ADH-like_sf"/>
</dbReference>
<feature type="signal peptide" evidence="1">
    <location>
        <begin position="1"/>
        <end position="23"/>
    </location>
</feature>
<dbReference type="EMBL" id="DPPF01000154">
    <property type="protein sequence ID" value="HCW93505.1"/>
    <property type="molecule type" value="Genomic_DNA"/>
</dbReference>
<protein>
    <recommendedName>
        <fullName evidence="2">PA14 domain-containing protein</fullName>
    </recommendedName>
</protein>
<sequence>MKKLFTIISIFFLGYSLSLAATADNYCATPPFISSMASPLVMLTMGRDHKLYYEAYNDASDINEDGKLDVGYNDNISYYGYFDTNKCYIYDGGSDTYLPNSYNPDGDLSTHYCNFGTETSEWSGNFLNWLSMSRMDVLRKVLYGGYRSTDTSSSTVLEGVYIPQDAHSWGKEYAKDDSAKLTPLPAPTGAECTVPIDPVAWSESGKILRVIYDDDKSGVAGDDHTEIMNSFEPLKYDSYTYLNQINEPNGDNIENGNYIYVTEINVPSSEAGDWEFAIDGDDGVELEIDGVIVASYYGAHNECGCTSHNGVINLSAGKHRIIIRLRERTGQEGATLWFKKPGQTNFSVFSDTNLGTTEIFAPNIDDTCRLKIREFIETGEPAFGGITVEPTNRNLFCITSTSADTPHKIRVLTDKSERIWEWASKERPVCDTSLGTPNDYTVRVKVCDNSSGTGLEENCKEYPAGNYKPEGILQDFGYGGDEKKCSKSMVACSTDSDCGANGGVCKYTAPLYFGLMTGSYENHMSGGVLRKNISAIDDEIDNNTGEFVIPSSGGNIINTINNLKIINFDYSNHDYDCGWMSTPMQEGDCEMWGNPFGEILYESIRYYSGKSSPTSSYVDGISDGDDHGVNLPKPDWGYSGSGVYDVFPKCSKPYVLSISDIYPSYDSELPGSYFDSISTDLDSLDVSDIADSIGSYEGINGGEYFIGRSGNTEDFICSDKTISALGEAMGLCPEEPTKQGTFYSSAIAKYGKDSFKSNFTADAEPTYNINNFEVALSSPIPDIEIDVNGNTVTFVPVGKSVSGSYNIESNCANECTLNFTSDKGLTISNCSSDSYCPSNQIVDFYVETLTPTYKKFRINFEDVEQGADHDMDAIVEYEIKVNDDNTITVKLTSSYAAGSIDQVLGFVASGTTEDGVYLPVKDDDVPNTSDDNTPSEIANMPKVWSKTFTPSALDQSGENLKNPLWYAAKYGGYDSESGEWDKNDDGEPDHYYFVANPAKLEEQLSKAFVDIMKNAASGTALGIAYNTKSTERADGVIQAIFYPEKEFSEAGSYTVRWIGDVFKYSAKRVDKGFEKWKAGEKLSKIDYFNRSPVYTNVNNDATLDDFTASSTIQNMACGSDTTCISEFSDIVDFVIGKDIDGYKNKQINDYGHTWKIGDIVYSTPKVTYDSDNDKNYIFVGSNDGMLHAFDYTTGQELWSFVPSNALPYLKYLKEPGRCHIYVVDGEPYIYEIRKIDNVTGNLTQNVKRKILIGSMGFGGGCVGNGDDTINPPSACSGGQCDGRSSYFALDISDPESPKFLWEFSHNELGFSISGPGVIRRKDPTSGTWNHYVVVGNGPTTYKGYSDNNYSLFFLDLVSGNLLNQYDFGSSTSGSFSGRIYNDGMDVNEDNQTDLMFFGYTDEQPNSSQGGLTAINLLDSKCNTLNFYNDSDCFVKNYLNLAQNPVTARVTSMKCFDDYYIYFGTGRYFYQNDPGGGKASQLNKLYGVPIYNTASNQMYKNIQSLHAVSESDPVACSEIGNPSANKGGWEIELDPANASLGYLRERAYSDPFVAKDYNIVYFLTGIPTGDPCDYGGKANVYARNCATGENVYVGRCSDYTVTPPPRSKILVPTTTSNIYDLPPGVVEDNQTESKELPGLPPPGGGGFIVPDVTGDILLWMER</sequence>
<accession>A0A3D5QCC6</accession>
<organism evidence="3 4">
    <name type="scientific">Flexistipes sinusarabici</name>
    <dbReference type="NCBI Taxonomy" id="2352"/>
    <lineage>
        <taxon>Bacteria</taxon>
        <taxon>Pseudomonadati</taxon>
        <taxon>Deferribacterota</taxon>
        <taxon>Deferribacteres</taxon>
        <taxon>Deferribacterales</taxon>
        <taxon>Flexistipitaceae</taxon>
        <taxon>Flexistipes</taxon>
    </lineage>
</organism>
<name>A0A3D5QCC6_FLESI</name>
<dbReference type="Proteomes" id="UP000262325">
    <property type="component" value="Unassembled WGS sequence"/>
</dbReference>
<dbReference type="InterPro" id="IPR015943">
    <property type="entry name" value="WD40/YVTN_repeat-like_dom_sf"/>
</dbReference>
<proteinExistence type="predicted"/>
<evidence type="ECO:0000313" key="4">
    <source>
        <dbReference type="Proteomes" id="UP000262325"/>
    </source>
</evidence>